<keyword evidence="2" id="KW-1185">Reference proteome</keyword>
<dbReference type="EMBL" id="CM056809">
    <property type="protein sequence ID" value="KAJ8647074.1"/>
    <property type="molecule type" value="Genomic_DNA"/>
</dbReference>
<protein>
    <submittedName>
        <fullName evidence="1">Uncharacterized protein</fullName>
    </submittedName>
</protein>
<gene>
    <name evidence="1" type="ORF">MRB53_000097</name>
</gene>
<dbReference type="Proteomes" id="UP001234297">
    <property type="component" value="Chromosome 1"/>
</dbReference>
<organism evidence="1 2">
    <name type="scientific">Persea americana</name>
    <name type="common">Avocado</name>
    <dbReference type="NCBI Taxonomy" id="3435"/>
    <lineage>
        <taxon>Eukaryota</taxon>
        <taxon>Viridiplantae</taxon>
        <taxon>Streptophyta</taxon>
        <taxon>Embryophyta</taxon>
        <taxon>Tracheophyta</taxon>
        <taxon>Spermatophyta</taxon>
        <taxon>Magnoliopsida</taxon>
        <taxon>Magnoliidae</taxon>
        <taxon>Laurales</taxon>
        <taxon>Lauraceae</taxon>
        <taxon>Persea</taxon>
    </lineage>
</organism>
<proteinExistence type="predicted"/>
<accession>A0ACC2MN54</accession>
<comment type="caution">
    <text evidence="1">The sequence shown here is derived from an EMBL/GenBank/DDBJ whole genome shotgun (WGS) entry which is preliminary data.</text>
</comment>
<sequence>MAAPTPKLIHRVRVIDQFRVTPPSGSVPETHLPLTFFDVLWHPSVTVQRIFFFDLLKPYTKSHFLTTQLPTIKQSLSLALQRFYPLAATLTPAPQTGHNEFHYTGGDSVLLTVAESDSDFHALIADHPKDTTEFHPLVPELGSSDLSSFQLTVFANSGFSIGLTVRHVAADGGSIMQFMKHWASVCRLGAESESMNSPSPIYDRDLIPDPTGLKAIFLDQISMQEKTWKEMALKLEAQEKEHMVRATFVLSRADIVELRQRVAAARIVQVEDGGRRSPLHISSFVLTCAYMWACLTKARGHVGDRTIHFGFAVDCRARMSPPIPAAYFGNCIGFGVCSAGVRGSEIASVKDDEGLVAACEVIGRAIQRLDDDGVLNGADQWFSRFCSIVASGDPLLSVAGSPRLQVYDVDFGFGRPRKVEVISIEESGAISLAESREDGGRGIEVGLALPESEMERVTSLFKEGLGIH</sequence>
<evidence type="ECO:0000313" key="2">
    <source>
        <dbReference type="Proteomes" id="UP001234297"/>
    </source>
</evidence>
<reference evidence="1 2" key="1">
    <citation type="journal article" date="2022" name="Hortic Res">
        <title>A haplotype resolved chromosomal level avocado genome allows analysis of novel avocado genes.</title>
        <authorList>
            <person name="Nath O."/>
            <person name="Fletcher S.J."/>
            <person name="Hayward A."/>
            <person name="Shaw L.M."/>
            <person name="Masouleh A.K."/>
            <person name="Furtado A."/>
            <person name="Henry R.J."/>
            <person name="Mitter N."/>
        </authorList>
    </citation>
    <scope>NUCLEOTIDE SEQUENCE [LARGE SCALE GENOMIC DNA]</scope>
    <source>
        <strain evidence="2">cv. Hass</strain>
    </source>
</reference>
<name>A0ACC2MN54_PERAE</name>
<evidence type="ECO:0000313" key="1">
    <source>
        <dbReference type="EMBL" id="KAJ8647074.1"/>
    </source>
</evidence>